<gene>
    <name evidence="1" type="ORF">ArV2_gp55</name>
</gene>
<evidence type="ECO:0000313" key="1">
    <source>
        <dbReference type="EMBL" id="AHB31666.1"/>
    </source>
</evidence>
<dbReference type="GeneID" id="17776917"/>
<evidence type="ECO:0000313" key="2">
    <source>
        <dbReference type="Proteomes" id="UP000018644"/>
    </source>
</evidence>
<organism evidence="1 2">
    <name type="scientific">Arthrobacter phage vB_ArS-ArV2</name>
    <dbReference type="NCBI Taxonomy" id="1414742"/>
    <lineage>
        <taxon>Viruses</taxon>
        <taxon>Duplodnaviria</taxon>
        <taxon>Heunggongvirae</taxon>
        <taxon>Uroviricota</taxon>
        <taxon>Caudoviricetes</taxon>
        <taxon>Arvduovirus</taxon>
        <taxon>Arvduovirus ArV2</taxon>
    </lineage>
</organism>
<dbReference type="RefSeq" id="YP_008857926.1">
    <property type="nucleotide sequence ID" value="NC_022972.2"/>
</dbReference>
<proteinExistence type="predicted"/>
<name>V5R8T2_9CAUD</name>
<accession>V5R8T2</accession>
<dbReference type="EMBL" id="KF692088">
    <property type="protein sequence ID" value="AHB31666.1"/>
    <property type="molecule type" value="Genomic_DNA"/>
</dbReference>
<sequence>MAFTFKTRPRDEQASFLTECVACRGEISITNGRPERHQCEPAQPITLADLRAALDNR</sequence>
<protein>
    <submittedName>
        <fullName evidence="1">Uncharacterized protein</fullName>
    </submittedName>
</protein>
<keyword evidence="2" id="KW-1185">Reference proteome</keyword>
<dbReference type="Proteomes" id="UP000018644">
    <property type="component" value="Segment"/>
</dbReference>
<dbReference type="KEGG" id="vg:17776917"/>
<reference evidence="1 2" key="1">
    <citation type="journal article" date="2014" name="PLoS ONE">
        <title>Isolation and Characterization of vB_ArS-ArV2 - First Arthrobacter sp. Infecting Bacteriophage with Completely Sequenced Genome.</title>
        <authorList>
            <person name="Simoliunas E."/>
            <person name="Kaliniene L."/>
            <person name="Stasilo M."/>
            <person name="Truncaite L."/>
            <person name="Zajanckauskaite A."/>
            <person name="Staniulis J."/>
            <person name="Nainys J."/>
            <person name="Kaupinis A."/>
            <person name="Valius M."/>
            <person name="Meskys R."/>
        </authorList>
    </citation>
    <scope>NUCLEOTIDE SEQUENCE [LARGE SCALE GENOMIC DNA]</scope>
</reference>